<evidence type="ECO:0000313" key="1">
    <source>
        <dbReference type="EMBL" id="CAG8750760.1"/>
    </source>
</evidence>
<proteinExistence type="predicted"/>
<dbReference type="AlphaFoldDB" id="A0A9N9IWE3"/>
<organism evidence="1 2">
    <name type="scientific">Cetraspora pellucida</name>
    <dbReference type="NCBI Taxonomy" id="1433469"/>
    <lineage>
        <taxon>Eukaryota</taxon>
        <taxon>Fungi</taxon>
        <taxon>Fungi incertae sedis</taxon>
        <taxon>Mucoromycota</taxon>
        <taxon>Glomeromycotina</taxon>
        <taxon>Glomeromycetes</taxon>
        <taxon>Diversisporales</taxon>
        <taxon>Gigasporaceae</taxon>
        <taxon>Cetraspora</taxon>
    </lineage>
</organism>
<comment type="caution">
    <text evidence="1">The sequence shown here is derived from an EMBL/GenBank/DDBJ whole genome shotgun (WGS) entry which is preliminary data.</text>
</comment>
<dbReference type="Proteomes" id="UP000789759">
    <property type="component" value="Unassembled WGS sequence"/>
</dbReference>
<reference evidence="1" key="1">
    <citation type="submission" date="2021-06" db="EMBL/GenBank/DDBJ databases">
        <authorList>
            <person name="Kallberg Y."/>
            <person name="Tangrot J."/>
            <person name="Rosling A."/>
        </authorList>
    </citation>
    <scope>NUCLEOTIDE SEQUENCE</scope>
    <source>
        <strain evidence="1">FL966</strain>
    </source>
</reference>
<accession>A0A9N9IWE3</accession>
<evidence type="ECO:0000313" key="2">
    <source>
        <dbReference type="Proteomes" id="UP000789759"/>
    </source>
</evidence>
<dbReference type="EMBL" id="CAJVQA010017850">
    <property type="protein sequence ID" value="CAG8750760.1"/>
    <property type="molecule type" value="Genomic_DNA"/>
</dbReference>
<keyword evidence="2" id="KW-1185">Reference proteome</keyword>
<feature type="non-terminal residue" evidence="1">
    <location>
        <position position="1"/>
    </location>
</feature>
<gene>
    <name evidence="1" type="ORF">CPELLU_LOCUS14690</name>
</gene>
<protein>
    <submittedName>
        <fullName evidence="1">9809_t:CDS:1</fullName>
    </submittedName>
</protein>
<name>A0A9N9IWE3_9GLOM</name>
<sequence length="84" mass="9987">FQKAQAQIYFNKQQLFLKHDNKRIKVPISSNDIKKLEIQKKKQPGSNSRDEFGKYIYKDKKLVKAEGYYTEEAIKEPADLFYNL</sequence>